<dbReference type="InterPro" id="IPR000917">
    <property type="entry name" value="Sulfatase_N"/>
</dbReference>
<dbReference type="CDD" id="cd16155">
    <property type="entry name" value="sulfatase_like"/>
    <property type="match status" value="1"/>
</dbReference>
<evidence type="ECO:0000313" key="11">
    <source>
        <dbReference type="Proteomes" id="UP001290861"/>
    </source>
</evidence>
<evidence type="ECO:0000259" key="9">
    <source>
        <dbReference type="Pfam" id="PF00884"/>
    </source>
</evidence>
<keyword evidence="5" id="KW-0378">Hydrolase</keyword>
<gene>
    <name evidence="10" type="ORF">P9H32_01805</name>
</gene>
<comment type="cofactor">
    <cofactor evidence="1">
        <name>Ca(2+)</name>
        <dbReference type="ChEBI" id="CHEBI:29108"/>
    </cofactor>
</comment>
<sequence length="506" mass="57534">MKKIIPSAILVILGAVIAQAATEKPNILFIFADDLSYETIGAHGMLDIDTPHLDTLVERGTSFTHAYNMGAYNGAVCAASRAMLNSGRSVWNACWLGESDFKMSREKDEQHMWSQQMKKAGYKTYMTGKWHVGVPPNEVFDVAVDPRGGMPEDFWNKGSDDGTKPRYYGYFRPADENDYKNGWKPWDKSNGGYWKGGKHWSEVVADHGIEFLEDAAKQDKPFFIYLAFNAAHDPRQAPREYIERYPLDRIKLPENFRPEYEFKDEIGCGKTLRDAALAPFPRTEFAVKVHRQEYFALISHMDDQIGRVLQALKETRQLDNTYIVFTADHGLAVGHHGFIGKQNMYDHSVRVPFLIVGPDVKPGASNDTPIYLQDVMPTALEVAGIPAPEYVEFKSLLPLLNGTETQHYDAIYGAYKGLQRMICKKGWKLIHYPTINENRLYNMKADPMEMNDLSANPEYAAKIEELHAELLTLSTRLNDPLDYDDPVRSWNKASPPKKKKNKKNTH</sequence>
<feature type="region of interest" description="Disordered" evidence="7">
    <location>
        <begin position="483"/>
        <end position="506"/>
    </location>
</feature>
<feature type="domain" description="Sulfatase N-terminal" evidence="9">
    <location>
        <begin position="25"/>
        <end position="385"/>
    </location>
</feature>
<evidence type="ECO:0000313" key="10">
    <source>
        <dbReference type="EMBL" id="MDZ8117347.1"/>
    </source>
</evidence>
<dbReference type="Pfam" id="PF00884">
    <property type="entry name" value="Sulfatase"/>
    <property type="match status" value="1"/>
</dbReference>
<dbReference type="RefSeq" id="WP_322607148.1">
    <property type="nucleotide sequence ID" value="NZ_JARVCO010000002.1"/>
</dbReference>
<feature type="chain" id="PRO_5045332792" evidence="8">
    <location>
        <begin position="21"/>
        <end position="506"/>
    </location>
</feature>
<accession>A0ABU5MT81</accession>
<dbReference type="SUPFAM" id="SSF53649">
    <property type="entry name" value="Alkaline phosphatase-like"/>
    <property type="match status" value="1"/>
</dbReference>
<comment type="similarity">
    <text evidence="2">Belongs to the sulfatase family.</text>
</comment>
<keyword evidence="3" id="KW-0479">Metal-binding</keyword>
<evidence type="ECO:0000256" key="7">
    <source>
        <dbReference type="SAM" id="MobiDB-lite"/>
    </source>
</evidence>
<reference evidence="10 11" key="1">
    <citation type="journal article" date="2024" name="Appl. Environ. Microbiol.">
        <title>Pontiella agarivorans sp. nov., a novel marine anaerobic bacterium capable of degrading macroalgal polysaccharides and fixing nitrogen.</title>
        <authorList>
            <person name="Liu N."/>
            <person name="Kivenson V."/>
            <person name="Peng X."/>
            <person name="Cui Z."/>
            <person name="Lankiewicz T.S."/>
            <person name="Gosselin K.M."/>
            <person name="English C.J."/>
            <person name="Blair E.M."/>
            <person name="O'Malley M.A."/>
            <person name="Valentine D.L."/>
        </authorList>
    </citation>
    <scope>NUCLEOTIDE SEQUENCE [LARGE SCALE GENOMIC DNA]</scope>
    <source>
        <strain evidence="10 11">NLcol2</strain>
    </source>
</reference>
<dbReference type="PANTHER" id="PTHR42693:SF42">
    <property type="entry name" value="ARYLSULFATASE G"/>
    <property type="match status" value="1"/>
</dbReference>
<protein>
    <submittedName>
        <fullName evidence="10">Sulfatase-like hydrolase/transferase</fullName>
    </submittedName>
</protein>
<keyword evidence="4 8" id="KW-0732">Signal</keyword>
<dbReference type="InterPro" id="IPR050738">
    <property type="entry name" value="Sulfatase"/>
</dbReference>
<proteinExistence type="inferred from homology"/>
<dbReference type="PANTHER" id="PTHR42693">
    <property type="entry name" value="ARYLSULFATASE FAMILY MEMBER"/>
    <property type="match status" value="1"/>
</dbReference>
<evidence type="ECO:0000256" key="2">
    <source>
        <dbReference type="ARBA" id="ARBA00008779"/>
    </source>
</evidence>
<keyword evidence="6" id="KW-0106">Calcium</keyword>
<evidence type="ECO:0000256" key="5">
    <source>
        <dbReference type="ARBA" id="ARBA00022801"/>
    </source>
</evidence>
<evidence type="ECO:0000256" key="3">
    <source>
        <dbReference type="ARBA" id="ARBA00022723"/>
    </source>
</evidence>
<evidence type="ECO:0000256" key="8">
    <source>
        <dbReference type="SAM" id="SignalP"/>
    </source>
</evidence>
<keyword evidence="11" id="KW-1185">Reference proteome</keyword>
<dbReference type="InterPro" id="IPR017850">
    <property type="entry name" value="Alkaline_phosphatase_core_sf"/>
</dbReference>
<dbReference type="Gene3D" id="3.40.720.10">
    <property type="entry name" value="Alkaline Phosphatase, subunit A"/>
    <property type="match status" value="1"/>
</dbReference>
<name>A0ABU5MT81_9BACT</name>
<organism evidence="10 11">
    <name type="scientific">Pontiella agarivorans</name>
    <dbReference type="NCBI Taxonomy" id="3038953"/>
    <lineage>
        <taxon>Bacteria</taxon>
        <taxon>Pseudomonadati</taxon>
        <taxon>Kiritimatiellota</taxon>
        <taxon>Kiritimatiellia</taxon>
        <taxon>Kiritimatiellales</taxon>
        <taxon>Pontiellaceae</taxon>
        <taxon>Pontiella</taxon>
    </lineage>
</organism>
<evidence type="ECO:0000256" key="6">
    <source>
        <dbReference type="ARBA" id="ARBA00022837"/>
    </source>
</evidence>
<comment type="caution">
    <text evidence="10">The sequence shown here is derived from an EMBL/GenBank/DDBJ whole genome shotgun (WGS) entry which is preliminary data.</text>
</comment>
<feature type="signal peptide" evidence="8">
    <location>
        <begin position="1"/>
        <end position="20"/>
    </location>
</feature>
<evidence type="ECO:0000256" key="4">
    <source>
        <dbReference type="ARBA" id="ARBA00022729"/>
    </source>
</evidence>
<dbReference type="Proteomes" id="UP001290861">
    <property type="component" value="Unassembled WGS sequence"/>
</dbReference>
<evidence type="ECO:0000256" key="1">
    <source>
        <dbReference type="ARBA" id="ARBA00001913"/>
    </source>
</evidence>
<feature type="compositionally biased region" description="Basic residues" evidence="7">
    <location>
        <begin position="495"/>
        <end position="506"/>
    </location>
</feature>
<dbReference type="EMBL" id="JARVCO010000002">
    <property type="protein sequence ID" value="MDZ8117347.1"/>
    <property type="molecule type" value="Genomic_DNA"/>
</dbReference>